<feature type="non-terminal residue" evidence="2">
    <location>
        <position position="267"/>
    </location>
</feature>
<feature type="domain" description="Thioredoxin" evidence="1">
    <location>
        <begin position="1"/>
        <end position="111"/>
    </location>
</feature>
<dbReference type="GO" id="GO:0003756">
    <property type="term" value="F:protein disulfide isomerase activity"/>
    <property type="evidence" value="ECO:0007669"/>
    <property type="project" value="TreeGrafter"/>
</dbReference>
<dbReference type="InterPro" id="IPR052643">
    <property type="entry name" value="ERP44"/>
</dbReference>
<name>A0A1B6FT47_9HEMI</name>
<evidence type="ECO:0000259" key="1">
    <source>
        <dbReference type="PROSITE" id="PS51352"/>
    </source>
</evidence>
<dbReference type="GO" id="GO:0006457">
    <property type="term" value="P:protein folding"/>
    <property type="evidence" value="ECO:0007669"/>
    <property type="project" value="TreeGrafter"/>
</dbReference>
<dbReference type="Gene3D" id="3.40.30.10">
    <property type="entry name" value="Glutaredoxin"/>
    <property type="match status" value="3"/>
</dbReference>
<dbReference type="GO" id="GO:0005793">
    <property type="term" value="C:endoplasmic reticulum-Golgi intermediate compartment"/>
    <property type="evidence" value="ECO:0007669"/>
    <property type="project" value="TreeGrafter"/>
</dbReference>
<dbReference type="InterPro" id="IPR013766">
    <property type="entry name" value="Thioredoxin_domain"/>
</dbReference>
<organism evidence="2">
    <name type="scientific">Cuerna arida</name>
    <dbReference type="NCBI Taxonomy" id="1464854"/>
    <lineage>
        <taxon>Eukaryota</taxon>
        <taxon>Metazoa</taxon>
        <taxon>Ecdysozoa</taxon>
        <taxon>Arthropoda</taxon>
        <taxon>Hexapoda</taxon>
        <taxon>Insecta</taxon>
        <taxon>Pterygota</taxon>
        <taxon>Neoptera</taxon>
        <taxon>Paraneoptera</taxon>
        <taxon>Hemiptera</taxon>
        <taxon>Auchenorrhyncha</taxon>
        <taxon>Membracoidea</taxon>
        <taxon>Cicadellidae</taxon>
        <taxon>Cicadellinae</taxon>
        <taxon>Proconiini</taxon>
        <taxon>Cuerna</taxon>
    </lineage>
</organism>
<dbReference type="GO" id="GO:0005789">
    <property type="term" value="C:endoplasmic reticulum membrane"/>
    <property type="evidence" value="ECO:0007669"/>
    <property type="project" value="TreeGrafter"/>
</dbReference>
<dbReference type="EMBL" id="GECZ01016414">
    <property type="protein sequence ID" value="JAS53355.1"/>
    <property type="molecule type" value="Transcribed_RNA"/>
</dbReference>
<accession>A0A1B6FT47</accession>
<sequence length="267" mass="30818">EVMQLNGNNFNTIIESYDLVVINFYADWCHYSKLLKPIYETASNEIPQLFASHKVVFAKVDCDHQLELCSQQKVRKYPTIRIAKFGSLARKEYRGARTIEGFTELVQNNLASLVKEIVDLKELEKYTDGFFMGYFESKSSKEFEVYDSVARIVVDDGAVDFLAGFGPTVDKLHPPGQAIVTFHPGKKHVEVDNKAFQGQFVVSELLKWCTEVSKVLVREVNFHNAEEIVEERKSLLILLRLKNKHAEYESKFVDIVRRDLMQKRDEL</sequence>
<dbReference type="SUPFAM" id="SSF52833">
    <property type="entry name" value="Thioredoxin-like"/>
    <property type="match status" value="2"/>
</dbReference>
<dbReference type="AlphaFoldDB" id="A0A1B6FT47"/>
<dbReference type="Pfam" id="PF00085">
    <property type="entry name" value="Thioredoxin"/>
    <property type="match status" value="1"/>
</dbReference>
<protein>
    <recommendedName>
        <fullName evidence="1">Thioredoxin domain-containing protein</fullName>
    </recommendedName>
</protein>
<dbReference type="PANTHER" id="PTHR46295">
    <property type="entry name" value="ENDOPLASMIC RETICULUM RESIDENT PROTEIN 44"/>
    <property type="match status" value="1"/>
</dbReference>
<proteinExistence type="predicted"/>
<reference evidence="2" key="1">
    <citation type="submission" date="2015-11" db="EMBL/GenBank/DDBJ databases">
        <title>De novo transcriptome assembly of four potential Pierce s Disease insect vectors from Arizona vineyards.</title>
        <authorList>
            <person name="Tassone E.E."/>
        </authorList>
    </citation>
    <scope>NUCLEOTIDE SEQUENCE</scope>
</reference>
<dbReference type="PROSITE" id="PS51352">
    <property type="entry name" value="THIOREDOXIN_2"/>
    <property type="match status" value="1"/>
</dbReference>
<evidence type="ECO:0000313" key="2">
    <source>
        <dbReference type="EMBL" id="JAS53355.1"/>
    </source>
</evidence>
<dbReference type="InterPro" id="IPR036249">
    <property type="entry name" value="Thioredoxin-like_sf"/>
</dbReference>
<dbReference type="Pfam" id="PF13848">
    <property type="entry name" value="Thioredoxin_6"/>
    <property type="match status" value="1"/>
</dbReference>
<gene>
    <name evidence="2" type="ORF">g.4637</name>
</gene>
<dbReference type="PANTHER" id="PTHR46295:SF1">
    <property type="entry name" value="ENDOPLASMIC RETICULUM RESIDENT PROTEIN 44"/>
    <property type="match status" value="1"/>
</dbReference>
<feature type="non-terminal residue" evidence="2">
    <location>
        <position position="1"/>
    </location>
</feature>